<dbReference type="Gene3D" id="3.90.550.10">
    <property type="entry name" value="Spore Coat Polysaccharide Biosynthesis Protein SpsA, Chain A"/>
    <property type="match status" value="1"/>
</dbReference>
<dbReference type="SUPFAM" id="SSF53448">
    <property type="entry name" value="Nucleotide-diphospho-sugar transferases"/>
    <property type="match status" value="1"/>
</dbReference>
<evidence type="ECO:0000256" key="2">
    <source>
        <dbReference type="ARBA" id="ARBA00022679"/>
    </source>
</evidence>
<dbReference type="PANTHER" id="PTHR13778:SF47">
    <property type="entry name" value="LIPOPOLYSACCHARIDE 1,3-GALACTOSYLTRANSFERASE"/>
    <property type="match status" value="1"/>
</dbReference>
<keyword evidence="2 4" id="KW-0808">Transferase</keyword>
<dbReference type="InterPro" id="IPR050748">
    <property type="entry name" value="Glycosyltrans_8_dom-fam"/>
</dbReference>
<dbReference type="GO" id="GO:0046872">
    <property type="term" value="F:metal ion binding"/>
    <property type="evidence" value="ECO:0007669"/>
    <property type="project" value="UniProtKB-KW"/>
</dbReference>
<reference evidence="4 5" key="1">
    <citation type="submission" date="2020-02" db="EMBL/GenBank/DDBJ databases">
        <title>A complete genome of a marine bacterium Vibrio sp. ZWAL4003 isolated from the mangrove sediment with the ability to degrade polysaccharides.</title>
        <authorList>
            <person name="Wu J."/>
            <person name="Qu W."/>
            <person name="Zeng R."/>
        </authorList>
    </citation>
    <scope>NUCLEOTIDE SEQUENCE [LARGE SCALE GENOMIC DNA]</scope>
    <source>
        <strain evidence="4 5">ZWAL4003</strain>
    </source>
</reference>
<proteinExistence type="predicted"/>
<dbReference type="InterPro" id="IPR002495">
    <property type="entry name" value="Glyco_trans_8"/>
</dbReference>
<dbReference type="Pfam" id="PF01501">
    <property type="entry name" value="Glyco_transf_8"/>
    <property type="match status" value="1"/>
</dbReference>
<keyword evidence="5" id="KW-1185">Reference proteome</keyword>
<dbReference type="EMBL" id="CP049332">
    <property type="protein sequence ID" value="QIH43298.1"/>
    <property type="molecule type" value="Genomic_DNA"/>
</dbReference>
<dbReference type="AlphaFoldDB" id="A0A6G7CMM4"/>
<evidence type="ECO:0000313" key="4">
    <source>
        <dbReference type="EMBL" id="QIH43298.1"/>
    </source>
</evidence>
<organism evidence="4 5">
    <name type="scientific">Vibrio ziniensis</name>
    <dbReference type="NCBI Taxonomy" id="2711221"/>
    <lineage>
        <taxon>Bacteria</taxon>
        <taxon>Pseudomonadati</taxon>
        <taxon>Pseudomonadota</taxon>
        <taxon>Gammaproteobacteria</taxon>
        <taxon>Vibrionales</taxon>
        <taxon>Vibrionaceae</taxon>
        <taxon>Vibrio</taxon>
    </lineage>
</organism>
<dbReference type="Proteomes" id="UP000503003">
    <property type="component" value="Chromosome 2"/>
</dbReference>
<gene>
    <name evidence="4" type="ORF">G5S32_14930</name>
</gene>
<dbReference type="PANTHER" id="PTHR13778">
    <property type="entry name" value="GLYCOSYLTRANSFERASE 8 DOMAIN-CONTAINING PROTEIN"/>
    <property type="match status" value="1"/>
</dbReference>
<keyword evidence="3" id="KW-0479">Metal-binding</keyword>
<dbReference type="CDD" id="cd04194">
    <property type="entry name" value="GT8_A4GalT_like"/>
    <property type="match status" value="1"/>
</dbReference>
<sequence>MHNILFTTDEKFAQHCGVCTVSLLKNNPRERFSIVVVGMGLSESSQKNLKACVNCFDNAVLEIVDFQKEKLIDFPQIGHYQKNIYLRLWVDEFFGDDVEKVLYLDVDTIVVDSISELFEIDLKDNVLASVNIPFATSHNRCHLPLEYEYFNSGVLIFNLKQWRLEDGRQKILDFLLKNSDIALNPDQDALNGVFYKKRLTLDYTYNAITPFFKKELFKKLGVRELSRIRENVKIVHFNGNARPWIYTCNHPYQRVYFKYLKYTPWSSYIPEDKSVFNYIKKQLRFMLGIESFVKLATVKGK</sequence>
<evidence type="ECO:0000313" key="5">
    <source>
        <dbReference type="Proteomes" id="UP000503003"/>
    </source>
</evidence>
<dbReference type="InterPro" id="IPR029044">
    <property type="entry name" value="Nucleotide-diphossugar_trans"/>
</dbReference>
<keyword evidence="1" id="KW-0328">Glycosyltransferase</keyword>
<accession>A0A6G7CMM4</accession>
<protein>
    <submittedName>
        <fullName evidence="4">Glycosyltransferase family 8 protein</fullName>
    </submittedName>
</protein>
<evidence type="ECO:0000256" key="1">
    <source>
        <dbReference type="ARBA" id="ARBA00022676"/>
    </source>
</evidence>
<dbReference type="KEGG" id="vzi:G5S32_14930"/>
<name>A0A6G7CMM4_9VIBR</name>
<evidence type="ECO:0000256" key="3">
    <source>
        <dbReference type="ARBA" id="ARBA00022723"/>
    </source>
</evidence>
<dbReference type="RefSeq" id="WP_165312835.1">
    <property type="nucleotide sequence ID" value="NZ_CP049332.1"/>
</dbReference>
<dbReference type="GO" id="GO:0016757">
    <property type="term" value="F:glycosyltransferase activity"/>
    <property type="evidence" value="ECO:0007669"/>
    <property type="project" value="UniProtKB-KW"/>
</dbReference>